<evidence type="ECO:0000313" key="1">
    <source>
        <dbReference type="EMBL" id="JAE16533.1"/>
    </source>
</evidence>
<sequence length="48" mass="5634">MLRKMLITPKSFCIGYVAIYGYIQDAEKPYLKGHEEECEILYKCLHHG</sequence>
<reference evidence="1" key="1">
    <citation type="submission" date="2014-09" db="EMBL/GenBank/DDBJ databases">
        <authorList>
            <person name="Magalhaes I.L.F."/>
            <person name="Oliveira U."/>
            <person name="Santos F.R."/>
            <person name="Vidigal T.H.D.A."/>
            <person name="Brescovit A.D."/>
            <person name="Santos A.J."/>
        </authorList>
    </citation>
    <scope>NUCLEOTIDE SEQUENCE</scope>
    <source>
        <tissue evidence="1">Shoot tissue taken approximately 20 cm above the soil surface</tissue>
    </source>
</reference>
<proteinExistence type="predicted"/>
<dbReference type="AlphaFoldDB" id="A0A0A9G7A2"/>
<name>A0A0A9G7A2_ARUDO</name>
<dbReference type="EMBL" id="GBRH01181363">
    <property type="protein sequence ID" value="JAE16533.1"/>
    <property type="molecule type" value="Transcribed_RNA"/>
</dbReference>
<accession>A0A0A9G7A2</accession>
<organism evidence="1">
    <name type="scientific">Arundo donax</name>
    <name type="common">Giant reed</name>
    <name type="synonym">Donax arundinaceus</name>
    <dbReference type="NCBI Taxonomy" id="35708"/>
    <lineage>
        <taxon>Eukaryota</taxon>
        <taxon>Viridiplantae</taxon>
        <taxon>Streptophyta</taxon>
        <taxon>Embryophyta</taxon>
        <taxon>Tracheophyta</taxon>
        <taxon>Spermatophyta</taxon>
        <taxon>Magnoliopsida</taxon>
        <taxon>Liliopsida</taxon>
        <taxon>Poales</taxon>
        <taxon>Poaceae</taxon>
        <taxon>PACMAD clade</taxon>
        <taxon>Arundinoideae</taxon>
        <taxon>Arundineae</taxon>
        <taxon>Arundo</taxon>
    </lineage>
</organism>
<protein>
    <submittedName>
        <fullName evidence="1">Uncharacterized protein</fullName>
    </submittedName>
</protein>
<reference evidence="1" key="2">
    <citation type="journal article" date="2015" name="Data Brief">
        <title>Shoot transcriptome of the giant reed, Arundo donax.</title>
        <authorList>
            <person name="Barrero R.A."/>
            <person name="Guerrero F.D."/>
            <person name="Moolhuijzen P."/>
            <person name="Goolsby J.A."/>
            <person name="Tidwell J."/>
            <person name="Bellgard S.E."/>
            <person name="Bellgard M.I."/>
        </authorList>
    </citation>
    <scope>NUCLEOTIDE SEQUENCE</scope>
    <source>
        <tissue evidence="1">Shoot tissue taken approximately 20 cm above the soil surface</tissue>
    </source>
</reference>